<proteinExistence type="predicted"/>
<dbReference type="EMBL" id="BAAAUX010000023">
    <property type="protein sequence ID" value="GAA2811426.1"/>
    <property type="molecule type" value="Genomic_DNA"/>
</dbReference>
<keyword evidence="1" id="KW-0805">Transcription regulation</keyword>
<dbReference type="Gene3D" id="1.10.357.10">
    <property type="entry name" value="Tetracycline Repressor, domain 2"/>
    <property type="match status" value="1"/>
</dbReference>
<dbReference type="Pfam" id="PF00440">
    <property type="entry name" value="TetR_N"/>
    <property type="match status" value="1"/>
</dbReference>
<comment type="caution">
    <text evidence="6">The sequence shown here is derived from an EMBL/GenBank/DDBJ whole genome shotgun (WGS) entry which is preliminary data.</text>
</comment>
<dbReference type="PANTHER" id="PTHR30055">
    <property type="entry name" value="HTH-TYPE TRANSCRIPTIONAL REGULATOR RUTR"/>
    <property type="match status" value="1"/>
</dbReference>
<evidence type="ECO:0000256" key="2">
    <source>
        <dbReference type="ARBA" id="ARBA00023125"/>
    </source>
</evidence>
<dbReference type="InterPro" id="IPR041347">
    <property type="entry name" value="MftR_C"/>
</dbReference>
<dbReference type="PROSITE" id="PS50977">
    <property type="entry name" value="HTH_TETR_2"/>
    <property type="match status" value="1"/>
</dbReference>
<sequence>MRGAQVLASLVLVSPGLRERKKQQTREALSLAAIRLTVERGLDNVRVEEIAEAAGVSPRTFNNYFASKAEAISARHLDRMRHANEQLRTRSADEPLWEAISQVLIAQYAGGDPSPEWLSGVRVLTAEPALQGEFMRADAVAEAEFAEVIAERTGTDVTTDMYPSLVSASVGAVVRVVLQRWMSADPPGPLEPLLRDGLAQLAAGLPTP</sequence>
<evidence type="ECO:0000256" key="4">
    <source>
        <dbReference type="PROSITE-ProRule" id="PRU00335"/>
    </source>
</evidence>
<evidence type="ECO:0000256" key="1">
    <source>
        <dbReference type="ARBA" id="ARBA00023015"/>
    </source>
</evidence>
<keyword evidence="7" id="KW-1185">Reference proteome</keyword>
<feature type="DNA-binding region" description="H-T-H motif" evidence="4">
    <location>
        <begin position="46"/>
        <end position="65"/>
    </location>
</feature>
<accession>A0ABN3VKD4</accession>
<feature type="domain" description="HTH tetR-type" evidence="5">
    <location>
        <begin position="23"/>
        <end position="83"/>
    </location>
</feature>
<dbReference type="InterPro" id="IPR050109">
    <property type="entry name" value="HTH-type_TetR-like_transc_reg"/>
</dbReference>
<dbReference type="Proteomes" id="UP001500979">
    <property type="component" value="Unassembled WGS sequence"/>
</dbReference>
<dbReference type="InterPro" id="IPR001647">
    <property type="entry name" value="HTH_TetR"/>
</dbReference>
<name>A0ABN3VKD4_9PSEU</name>
<reference evidence="6 7" key="1">
    <citation type="journal article" date="2019" name="Int. J. Syst. Evol. Microbiol.">
        <title>The Global Catalogue of Microorganisms (GCM) 10K type strain sequencing project: providing services to taxonomists for standard genome sequencing and annotation.</title>
        <authorList>
            <consortium name="The Broad Institute Genomics Platform"/>
            <consortium name="The Broad Institute Genome Sequencing Center for Infectious Disease"/>
            <person name="Wu L."/>
            <person name="Ma J."/>
        </authorList>
    </citation>
    <scope>NUCLEOTIDE SEQUENCE [LARGE SCALE GENOMIC DNA]</scope>
    <source>
        <strain evidence="6 7">JCM 9383</strain>
    </source>
</reference>
<keyword evidence="3" id="KW-0804">Transcription</keyword>
<evidence type="ECO:0000313" key="7">
    <source>
        <dbReference type="Proteomes" id="UP001500979"/>
    </source>
</evidence>
<dbReference type="Gene3D" id="1.10.10.60">
    <property type="entry name" value="Homeodomain-like"/>
    <property type="match status" value="1"/>
</dbReference>
<evidence type="ECO:0000313" key="6">
    <source>
        <dbReference type="EMBL" id="GAA2811426.1"/>
    </source>
</evidence>
<dbReference type="InterPro" id="IPR009057">
    <property type="entry name" value="Homeodomain-like_sf"/>
</dbReference>
<organism evidence="6 7">
    <name type="scientific">Saccharopolyspora taberi</name>
    <dbReference type="NCBI Taxonomy" id="60895"/>
    <lineage>
        <taxon>Bacteria</taxon>
        <taxon>Bacillati</taxon>
        <taxon>Actinomycetota</taxon>
        <taxon>Actinomycetes</taxon>
        <taxon>Pseudonocardiales</taxon>
        <taxon>Pseudonocardiaceae</taxon>
        <taxon>Saccharopolyspora</taxon>
    </lineage>
</organism>
<protein>
    <submittedName>
        <fullName evidence="6">TetR family transcriptional regulator</fullName>
    </submittedName>
</protein>
<evidence type="ECO:0000259" key="5">
    <source>
        <dbReference type="PROSITE" id="PS50977"/>
    </source>
</evidence>
<evidence type="ECO:0000256" key="3">
    <source>
        <dbReference type="ARBA" id="ARBA00023163"/>
    </source>
</evidence>
<dbReference type="SUPFAM" id="SSF46689">
    <property type="entry name" value="Homeodomain-like"/>
    <property type="match status" value="1"/>
</dbReference>
<dbReference type="Pfam" id="PF17754">
    <property type="entry name" value="TetR_C_14"/>
    <property type="match status" value="1"/>
</dbReference>
<gene>
    <name evidence="6" type="ORF">GCM10010470_53510</name>
</gene>
<dbReference type="PANTHER" id="PTHR30055:SF238">
    <property type="entry name" value="MYCOFACTOCIN BIOSYNTHESIS TRANSCRIPTIONAL REGULATOR MFTR-RELATED"/>
    <property type="match status" value="1"/>
</dbReference>
<keyword evidence="2 4" id="KW-0238">DNA-binding</keyword>